<dbReference type="OrthoDB" id="6105136at2759"/>
<evidence type="ECO:0000313" key="2">
    <source>
        <dbReference type="EMBL" id="CAC5391103.1"/>
    </source>
</evidence>
<dbReference type="Gene3D" id="3.30.160.60">
    <property type="entry name" value="Classic Zinc Finger"/>
    <property type="match status" value="1"/>
</dbReference>
<dbReference type="Proteomes" id="UP000507470">
    <property type="component" value="Unassembled WGS sequence"/>
</dbReference>
<dbReference type="SUPFAM" id="SSF101898">
    <property type="entry name" value="NHL repeat"/>
    <property type="match status" value="1"/>
</dbReference>
<sequence length="567" mass="64346">MSSSAKHICTICHYDDISKAAVTWCTECEVFFCGDCEKPHKKLIVTMNHKTMSSQDYQKLPTFMQKISSTCRDHNNKLEHYCSFHACPCCDQCITDKHQNCADIKPLSYIIRQVSASASVQLCENDLKDMIENLDKAIKYLKARINTVNTQKTEAFDQILYTRKSVDDYLNKIEQKILDDLESKHSELKLNMACLVQQMEQRLRKLEHIQSEFTKMTQCATELQLYLGLREIEETTSEAAKYIADLKESGDHFSEKNLEVNISSDLLSIIQDVESFGDININTTSSTLLVKTGRKNQAICIPRIDQNKPSLLKRLTVPKNMKFLNIMACLVLPEGKVIILDYNKKQLLLFGNDGIFMREVVTFREYPLDACFVIDHTVAVIFGSANQTALVDVEKNKTIQTIELFHYCYGVASDGRNLIISSDNNKIIKLNLDDMSQTIYKKGVEELYYISLFQGIITGTTSSQNKICCCKSTGEPLWKFQPQDIAEPGGLTYDKNGFVYIASHGNNSIVVVSPDGKTCKTILSEVDGIKSPWAIDINREKGMMVVSSYMSDDRNVTFYDTAFIYKI</sequence>
<feature type="coiled-coil region" evidence="1">
    <location>
        <begin position="124"/>
        <end position="198"/>
    </location>
</feature>
<dbReference type="CDD" id="cd19757">
    <property type="entry name" value="Bbox1"/>
    <property type="match status" value="1"/>
</dbReference>
<evidence type="ECO:0008006" key="4">
    <source>
        <dbReference type="Google" id="ProtNLM"/>
    </source>
</evidence>
<evidence type="ECO:0000256" key="1">
    <source>
        <dbReference type="SAM" id="Coils"/>
    </source>
</evidence>
<dbReference type="GO" id="GO:0005654">
    <property type="term" value="C:nucleoplasm"/>
    <property type="evidence" value="ECO:0007669"/>
    <property type="project" value="TreeGrafter"/>
</dbReference>
<dbReference type="PANTHER" id="PTHR25462">
    <property type="entry name" value="BONUS, ISOFORM C-RELATED"/>
    <property type="match status" value="1"/>
</dbReference>
<organism evidence="2 3">
    <name type="scientific">Mytilus coruscus</name>
    <name type="common">Sea mussel</name>
    <dbReference type="NCBI Taxonomy" id="42192"/>
    <lineage>
        <taxon>Eukaryota</taxon>
        <taxon>Metazoa</taxon>
        <taxon>Spiralia</taxon>
        <taxon>Lophotrochozoa</taxon>
        <taxon>Mollusca</taxon>
        <taxon>Bivalvia</taxon>
        <taxon>Autobranchia</taxon>
        <taxon>Pteriomorphia</taxon>
        <taxon>Mytilida</taxon>
        <taxon>Mytiloidea</taxon>
        <taxon>Mytilidae</taxon>
        <taxon>Mytilinae</taxon>
        <taxon>Mytilus</taxon>
    </lineage>
</organism>
<protein>
    <recommendedName>
        <fullName evidence="4">B box-type domain-containing protein</fullName>
    </recommendedName>
</protein>
<dbReference type="InterPro" id="IPR047153">
    <property type="entry name" value="TRIM45/56/19-like"/>
</dbReference>
<accession>A0A6J8C4D1</accession>
<dbReference type="InterPro" id="IPR011042">
    <property type="entry name" value="6-blade_b-propeller_TolB-like"/>
</dbReference>
<evidence type="ECO:0000313" key="3">
    <source>
        <dbReference type="Proteomes" id="UP000507470"/>
    </source>
</evidence>
<keyword evidence="1" id="KW-0175">Coiled coil</keyword>
<gene>
    <name evidence="2" type="ORF">MCOR_26142</name>
</gene>
<dbReference type="GO" id="GO:0061630">
    <property type="term" value="F:ubiquitin protein ligase activity"/>
    <property type="evidence" value="ECO:0007669"/>
    <property type="project" value="TreeGrafter"/>
</dbReference>
<dbReference type="AlphaFoldDB" id="A0A6J8C4D1"/>
<name>A0A6J8C4D1_MYTCO</name>
<keyword evidence="3" id="KW-1185">Reference proteome</keyword>
<reference evidence="2 3" key="1">
    <citation type="submission" date="2020-06" db="EMBL/GenBank/DDBJ databases">
        <authorList>
            <person name="Li R."/>
            <person name="Bekaert M."/>
        </authorList>
    </citation>
    <scope>NUCLEOTIDE SEQUENCE [LARGE SCALE GENOMIC DNA]</scope>
    <source>
        <strain evidence="3">wild</strain>
    </source>
</reference>
<proteinExistence type="predicted"/>
<dbReference type="Gene3D" id="2.120.10.30">
    <property type="entry name" value="TolB, C-terminal domain"/>
    <property type="match status" value="1"/>
</dbReference>
<dbReference type="PANTHER" id="PTHR25462:SF285">
    <property type="entry name" value="RING-TYPE DOMAIN-CONTAINING PROTEIN"/>
    <property type="match status" value="1"/>
</dbReference>
<dbReference type="EMBL" id="CACVKT020004663">
    <property type="protein sequence ID" value="CAC5391103.1"/>
    <property type="molecule type" value="Genomic_DNA"/>
</dbReference>